<dbReference type="RefSeq" id="WP_132807866.1">
    <property type="nucleotide sequence ID" value="NZ_SMAK01000016.1"/>
</dbReference>
<protein>
    <submittedName>
        <fullName evidence="1">Uncharacterized protein (DUF2336 family)</fullName>
    </submittedName>
</protein>
<dbReference type="Proteomes" id="UP000295678">
    <property type="component" value="Unassembled WGS sequence"/>
</dbReference>
<dbReference type="OrthoDB" id="7888976at2"/>
<comment type="caution">
    <text evidence="1">The sequence shown here is derived from an EMBL/GenBank/DDBJ whole genome shotgun (WGS) entry which is preliminary data.</text>
</comment>
<dbReference type="InterPro" id="IPR019285">
    <property type="entry name" value="DUF2336"/>
</dbReference>
<sequence>MVGEFESRFQQALNSLAERRAPVSGDVRATAVTTLAELLLDSARIGNRDLPEHFSALMLALLPRVELATRREVSRRLAHCDLVPPEVARLLARDLPEVAGPMLRQSPVLSREDLDAAATGDCDEKARAVAGRADLDGELIDALIARGDPGIAAALAMAPGRLDAARAERLALTPGLGRTAAQRLVERAQLSEAALAALFWPADTATRRAIIDQMRSRLRDRNGGAARLAPTPPTRRDPAAETLASSLFALAAAGERLELAARLGDALDLPREIARRIVDDPGGEPLAVAARAADLPTDRITGIVLLTVTEAGTSLDGLRRLVELADWLEREVATTMVTLWSGAGQEVRRTVRHEPAIARPAARAVRPAQPPRRLEDVIADAMRRSRS</sequence>
<reference evidence="1 2" key="1">
    <citation type="submission" date="2019-03" db="EMBL/GenBank/DDBJ databases">
        <title>Genomic Encyclopedia of Type Strains, Phase IV (KMG-IV): sequencing the most valuable type-strain genomes for metagenomic binning, comparative biology and taxonomic classification.</title>
        <authorList>
            <person name="Goeker M."/>
        </authorList>
    </citation>
    <scope>NUCLEOTIDE SEQUENCE [LARGE SCALE GENOMIC DNA]</scope>
    <source>
        <strain evidence="1 2">DSM 19345</strain>
    </source>
</reference>
<dbReference type="EMBL" id="SMAK01000016">
    <property type="protein sequence ID" value="TCT04164.1"/>
    <property type="molecule type" value="Genomic_DNA"/>
</dbReference>
<gene>
    <name evidence="1" type="ORF">EDC22_11640</name>
</gene>
<accession>A0A4R3LUH9</accession>
<organism evidence="1 2">
    <name type="scientific">Tepidamorphus gemmatus</name>
    <dbReference type="NCBI Taxonomy" id="747076"/>
    <lineage>
        <taxon>Bacteria</taxon>
        <taxon>Pseudomonadati</taxon>
        <taxon>Pseudomonadota</taxon>
        <taxon>Alphaproteobacteria</taxon>
        <taxon>Hyphomicrobiales</taxon>
        <taxon>Tepidamorphaceae</taxon>
        <taxon>Tepidamorphus</taxon>
    </lineage>
</organism>
<name>A0A4R3LUH9_9HYPH</name>
<keyword evidence="2" id="KW-1185">Reference proteome</keyword>
<evidence type="ECO:0000313" key="1">
    <source>
        <dbReference type="EMBL" id="TCT04164.1"/>
    </source>
</evidence>
<evidence type="ECO:0000313" key="2">
    <source>
        <dbReference type="Proteomes" id="UP000295678"/>
    </source>
</evidence>
<dbReference type="Pfam" id="PF10098">
    <property type="entry name" value="DUF2336"/>
    <property type="match status" value="1"/>
</dbReference>
<proteinExistence type="predicted"/>
<dbReference type="AlphaFoldDB" id="A0A4R3LUH9"/>